<accession>A0A074YNS7</accession>
<protein>
    <submittedName>
        <fullName evidence="2">Uncharacterized protein</fullName>
    </submittedName>
</protein>
<keyword evidence="3" id="KW-1185">Reference proteome</keyword>
<feature type="region of interest" description="Disordered" evidence="1">
    <location>
        <begin position="79"/>
        <end position="100"/>
    </location>
</feature>
<proteinExistence type="predicted"/>
<dbReference type="AlphaFoldDB" id="A0A074YNS7"/>
<dbReference type="InParanoid" id="A0A074YNS7"/>
<sequence>MLHDRIAASKNIVRIHILCDDTLSQGRAIVNTPWQTQASHYSTGRIRATTIAEMPQWAWRHDYGCRFYRLADTATRNCDNRIRHGSDKTSSLPSHRPRKR</sequence>
<dbReference type="GeneID" id="25365306"/>
<dbReference type="RefSeq" id="XP_013348121.1">
    <property type="nucleotide sequence ID" value="XM_013492667.1"/>
</dbReference>
<reference evidence="2 3" key="1">
    <citation type="journal article" date="2014" name="BMC Genomics">
        <title>Genome sequencing of four Aureobasidium pullulans varieties: biotechnological potential, stress tolerance, and description of new species.</title>
        <authorList>
            <person name="Gostin Ar C."/>
            <person name="Ohm R.A."/>
            <person name="Kogej T."/>
            <person name="Sonjak S."/>
            <person name="Turk M."/>
            <person name="Zajc J."/>
            <person name="Zalar P."/>
            <person name="Grube M."/>
            <person name="Sun H."/>
            <person name="Han J."/>
            <person name="Sharma A."/>
            <person name="Chiniquy J."/>
            <person name="Ngan C.Y."/>
            <person name="Lipzen A."/>
            <person name="Barry K."/>
            <person name="Grigoriev I.V."/>
            <person name="Gunde-Cimerman N."/>
        </authorList>
    </citation>
    <scope>NUCLEOTIDE SEQUENCE [LARGE SCALE GENOMIC DNA]</scope>
    <source>
        <strain evidence="2 3">EXF-2481</strain>
    </source>
</reference>
<name>A0A074YNS7_AURSE</name>
<evidence type="ECO:0000313" key="3">
    <source>
        <dbReference type="Proteomes" id="UP000030641"/>
    </source>
</evidence>
<evidence type="ECO:0000256" key="1">
    <source>
        <dbReference type="SAM" id="MobiDB-lite"/>
    </source>
</evidence>
<dbReference type="Proteomes" id="UP000030641">
    <property type="component" value="Unassembled WGS sequence"/>
</dbReference>
<evidence type="ECO:0000313" key="2">
    <source>
        <dbReference type="EMBL" id="KEQ99458.1"/>
    </source>
</evidence>
<dbReference type="HOGENOM" id="CLU_2305527_0_0_1"/>
<dbReference type="EMBL" id="KL584750">
    <property type="protein sequence ID" value="KEQ99458.1"/>
    <property type="molecule type" value="Genomic_DNA"/>
</dbReference>
<gene>
    <name evidence="2" type="ORF">AUEXF2481DRAFT_35369</name>
</gene>
<organism evidence="2 3">
    <name type="scientific">Aureobasidium subglaciale (strain EXF-2481)</name>
    <name type="common">Aureobasidium pullulans var. subglaciale</name>
    <dbReference type="NCBI Taxonomy" id="1043005"/>
    <lineage>
        <taxon>Eukaryota</taxon>
        <taxon>Fungi</taxon>
        <taxon>Dikarya</taxon>
        <taxon>Ascomycota</taxon>
        <taxon>Pezizomycotina</taxon>
        <taxon>Dothideomycetes</taxon>
        <taxon>Dothideomycetidae</taxon>
        <taxon>Dothideales</taxon>
        <taxon>Saccotheciaceae</taxon>
        <taxon>Aureobasidium</taxon>
    </lineage>
</organism>